<name>A0ABN2EVX3_9ACTN</name>
<proteinExistence type="predicted"/>
<accession>A0ABN2EVX3</accession>
<evidence type="ECO:0000313" key="2">
    <source>
        <dbReference type="Proteomes" id="UP001500393"/>
    </source>
</evidence>
<keyword evidence="2" id="KW-1185">Reference proteome</keyword>
<gene>
    <name evidence="1" type="ORF">GCM10009789_83050</name>
</gene>
<sequence length="113" mass="13094">MNTELPDRQHEIVDRRPEVKITMRRDGNARITMRPRFDLDLRMLTALVALAEDEGQEIRSPSALRAWAELELTAHGTDRIDYVGDTVSEDDRQAAEQHVREIFLDTTWHRSPA</sequence>
<dbReference type="EMBL" id="BAAAOS010000066">
    <property type="protein sequence ID" value="GAA1616443.1"/>
    <property type="molecule type" value="Genomic_DNA"/>
</dbReference>
<dbReference type="Proteomes" id="UP001500393">
    <property type="component" value="Unassembled WGS sequence"/>
</dbReference>
<organism evidence="1 2">
    <name type="scientific">Kribbella sancticallisti</name>
    <dbReference type="NCBI Taxonomy" id="460087"/>
    <lineage>
        <taxon>Bacteria</taxon>
        <taxon>Bacillati</taxon>
        <taxon>Actinomycetota</taxon>
        <taxon>Actinomycetes</taxon>
        <taxon>Propionibacteriales</taxon>
        <taxon>Kribbellaceae</taxon>
        <taxon>Kribbella</taxon>
    </lineage>
</organism>
<comment type="caution">
    <text evidence="1">The sequence shown here is derived from an EMBL/GenBank/DDBJ whole genome shotgun (WGS) entry which is preliminary data.</text>
</comment>
<reference evidence="1 2" key="1">
    <citation type="journal article" date="2019" name="Int. J. Syst. Evol. Microbiol.">
        <title>The Global Catalogue of Microorganisms (GCM) 10K type strain sequencing project: providing services to taxonomists for standard genome sequencing and annotation.</title>
        <authorList>
            <consortium name="The Broad Institute Genomics Platform"/>
            <consortium name="The Broad Institute Genome Sequencing Center for Infectious Disease"/>
            <person name="Wu L."/>
            <person name="Ma J."/>
        </authorList>
    </citation>
    <scope>NUCLEOTIDE SEQUENCE [LARGE SCALE GENOMIC DNA]</scope>
    <source>
        <strain evidence="1 2">JCM 14969</strain>
    </source>
</reference>
<protein>
    <submittedName>
        <fullName evidence="1">Uncharacterized protein</fullName>
    </submittedName>
</protein>
<dbReference type="RefSeq" id="WP_344222281.1">
    <property type="nucleotide sequence ID" value="NZ_BAAAOS010000066.1"/>
</dbReference>
<evidence type="ECO:0000313" key="1">
    <source>
        <dbReference type="EMBL" id="GAA1616443.1"/>
    </source>
</evidence>